<sequence>MIRKQSTFTDYRSQSEMHTIDSPQLHSADPLDNNNSNSQDRKRYNIISEELRKQIIKKLTVDKKTIKEVSKEFGLKLSTCKAILQVYLKEGRIGKKTTRDRKSKIVNTILIATINPLNPLQSTLTPYVSVQEHKTSNKNLSEKEQQDHIVSDAISKAAQHFQGVYDQNSGASESGNGSANQAQNVQIPQESLNQLQSMFMQTQIQIFNQFLMSQASQMEKSGGGSQPLLANLQNLLSMNMSGGGLGMGNTTNNNNNFGNNSNQKMNNSMQNNNNNNVNSNQNNNNNFGASNLEDLMDMTTSISNLQKVFNGNQNQKKCEGFSQNNSAVQTPTLRPVKVKNENSINKSSLLESKGFNSKRSSVQIHSNKKNELDIDNEIEETIQKKIMQDKNNYIKDEGCVYLGLQVYE</sequence>
<evidence type="ECO:0000256" key="1">
    <source>
        <dbReference type="SAM" id="MobiDB-lite"/>
    </source>
</evidence>
<dbReference type="Pfam" id="PF12298">
    <property type="entry name" value="Bot1p"/>
    <property type="match status" value="1"/>
</dbReference>
<accession>A0A0V0Q8J9</accession>
<comment type="caution">
    <text evidence="2">The sequence shown here is derived from an EMBL/GenBank/DDBJ whole genome shotgun (WGS) entry which is preliminary data.</text>
</comment>
<evidence type="ECO:0000313" key="3">
    <source>
        <dbReference type="Proteomes" id="UP000054937"/>
    </source>
</evidence>
<dbReference type="OrthoDB" id="293251at2759"/>
<name>A0A0V0Q8J9_PSEPJ</name>
<reference evidence="2 3" key="1">
    <citation type="journal article" date="2015" name="Sci. Rep.">
        <title>Genome of the facultative scuticociliatosis pathogen Pseudocohnilembus persalinus provides insight into its virulence through horizontal gene transfer.</title>
        <authorList>
            <person name="Xiong J."/>
            <person name="Wang G."/>
            <person name="Cheng J."/>
            <person name="Tian M."/>
            <person name="Pan X."/>
            <person name="Warren A."/>
            <person name="Jiang C."/>
            <person name="Yuan D."/>
            <person name="Miao W."/>
        </authorList>
    </citation>
    <scope>NUCLEOTIDE SEQUENCE [LARGE SCALE GENOMIC DNA]</scope>
    <source>
        <strain evidence="2">36N120E</strain>
    </source>
</reference>
<evidence type="ECO:0000313" key="2">
    <source>
        <dbReference type="EMBL" id="KRW98584.1"/>
    </source>
</evidence>
<dbReference type="AlphaFoldDB" id="A0A0V0Q8J9"/>
<proteinExistence type="predicted"/>
<organism evidence="2 3">
    <name type="scientific">Pseudocohnilembus persalinus</name>
    <name type="common">Ciliate</name>
    <dbReference type="NCBI Taxonomy" id="266149"/>
    <lineage>
        <taxon>Eukaryota</taxon>
        <taxon>Sar</taxon>
        <taxon>Alveolata</taxon>
        <taxon>Ciliophora</taxon>
        <taxon>Intramacronucleata</taxon>
        <taxon>Oligohymenophorea</taxon>
        <taxon>Scuticociliatia</taxon>
        <taxon>Philasterida</taxon>
        <taxon>Pseudocohnilembidae</taxon>
        <taxon>Pseudocohnilembus</taxon>
    </lineage>
</organism>
<keyword evidence="3" id="KW-1185">Reference proteome</keyword>
<dbReference type="EMBL" id="LDAU01000238">
    <property type="protein sequence ID" value="KRW98584.1"/>
    <property type="molecule type" value="Genomic_DNA"/>
</dbReference>
<dbReference type="InParanoid" id="A0A0V0Q8J9"/>
<feature type="region of interest" description="Disordered" evidence="1">
    <location>
        <begin position="1"/>
        <end position="43"/>
    </location>
</feature>
<dbReference type="Proteomes" id="UP000054937">
    <property type="component" value="Unassembled WGS sequence"/>
</dbReference>
<protein>
    <submittedName>
        <fullName evidence="2">Uncharacterized protein</fullName>
    </submittedName>
</protein>
<gene>
    <name evidence="2" type="ORF">PPERSA_09737</name>
</gene>
<feature type="compositionally biased region" description="Polar residues" evidence="1">
    <location>
        <begin position="1"/>
        <end position="12"/>
    </location>
</feature>